<dbReference type="OrthoDB" id="5172124at2"/>
<keyword evidence="2" id="KW-0808">Transferase</keyword>
<name>A0A5B2TB41_9PROT</name>
<protein>
    <submittedName>
        <fullName evidence="2">Glycosyltransferase</fullName>
    </submittedName>
</protein>
<evidence type="ECO:0000313" key="3">
    <source>
        <dbReference type="Proteomes" id="UP000322110"/>
    </source>
</evidence>
<evidence type="ECO:0000313" key="2">
    <source>
        <dbReference type="EMBL" id="KAA2211409.1"/>
    </source>
</evidence>
<keyword evidence="3" id="KW-1185">Reference proteome</keyword>
<dbReference type="CDD" id="cd03801">
    <property type="entry name" value="GT4_PimA-like"/>
    <property type="match status" value="1"/>
</dbReference>
<dbReference type="Pfam" id="PF00534">
    <property type="entry name" value="Glycos_transf_1"/>
    <property type="match status" value="1"/>
</dbReference>
<gene>
    <name evidence="2" type="ORF">F0Q34_20280</name>
</gene>
<dbReference type="AlphaFoldDB" id="A0A5B2TB41"/>
<dbReference type="EMBL" id="VUKA01000029">
    <property type="protein sequence ID" value="KAA2211409.1"/>
    <property type="molecule type" value="Genomic_DNA"/>
</dbReference>
<comment type="caution">
    <text evidence="2">The sequence shown here is derived from an EMBL/GenBank/DDBJ whole genome shotgun (WGS) entry which is preliminary data.</text>
</comment>
<dbReference type="PANTHER" id="PTHR12526">
    <property type="entry name" value="GLYCOSYLTRANSFERASE"/>
    <property type="match status" value="1"/>
</dbReference>
<accession>A0A5B2TB41</accession>
<dbReference type="SUPFAM" id="SSF53756">
    <property type="entry name" value="UDP-Glycosyltransferase/glycogen phosphorylase"/>
    <property type="match status" value="1"/>
</dbReference>
<evidence type="ECO:0000259" key="1">
    <source>
        <dbReference type="Pfam" id="PF00534"/>
    </source>
</evidence>
<feature type="domain" description="Glycosyl transferase family 1" evidence="1">
    <location>
        <begin position="208"/>
        <end position="343"/>
    </location>
</feature>
<sequence length="752" mass="84166">MAKKIAWLTPLGPHSDIGAHSLCVVEAMHRRAPDYDCEVALFVQPNGSIYRSTTPRFPLDESFDPAMLSLFDVPVLNIGNNQENHLVINQIALQQGGIIVVHDIVMQHYLAWSIFEKAKRPGRYVDIMAEHYGVRALDVLEVSGITFSDQPTRYAPWDTPHAFSFPLIEPFLQRARAVVVHSQFAADIVAQITDRPQLRLFLPSDKKAAPKRQPTEGAPITFAALGHISSAKHIHYCIEAFRDSALLRDKAQMLIVGGANDSDYIAYLQQLVREGNLAQWVRFEFNVSEERLFEVKAETDVFVNIRYPNTESASGSLAEQMACGAPVIVYDSGCYRELPDETVLKIRDLSSSDPLRHRMEELAADPALRLQYGLKALRYGQDRTADAYARQFLDYISEPNFEERSRLSLPAPPYPELGWLKPALGNLLVDPLPVPWFARGGNTPRFASLARLEGLDLLRYLALSVFQRSLPKHGMRRASMILAGQPRHKVSLCCGRIGFLLSICQSERVLQPAEIDFENDALALAVIEAVRPDLFIDICYRAVLGRLPFEGEVDRYLQRVTRDQAGSIVAEFAASEECRQRGMQRDMLHGLRELAERINALQPSRSAEGAVLPVDKEVLLGDLASSGLFTNGWHEAEVEGIWSCSRRAVISFATTLEDKETALLIRLQMRLAAIEWSGPQTVVANINGEDVARQVVNSGERFVFDVPLLEQDLSEVLLTLIIERTIRLAEHLPNGDQRELGLFLYGVSVVKP</sequence>
<dbReference type="InterPro" id="IPR001296">
    <property type="entry name" value="Glyco_trans_1"/>
</dbReference>
<dbReference type="Gene3D" id="3.40.50.2000">
    <property type="entry name" value="Glycogen Phosphorylase B"/>
    <property type="match status" value="1"/>
</dbReference>
<proteinExistence type="predicted"/>
<reference evidence="2 3" key="1">
    <citation type="journal article" date="2015" name="Int. J. Syst. Evol. Microbiol.">
        <title>Roseomonas oryzae sp. nov., isolated from paddy rhizosphere soil.</title>
        <authorList>
            <person name="Ramaprasad E.V."/>
            <person name="Sasikala Ch."/>
            <person name="Ramana Ch.V."/>
        </authorList>
    </citation>
    <scope>NUCLEOTIDE SEQUENCE [LARGE SCALE GENOMIC DNA]</scope>
    <source>
        <strain evidence="2 3">KCTC 42542</strain>
    </source>
</reference>
<dbReference type="Proteomes" id="UP000322110">
    <property type="component" value="Unassembled WGS sequence"/>
</dbReference>
<dbReference type="RefSeq" id="WP_149814188.1">
    <property type="nucleotide sequence ID" value="NZ_VUKA01000029.1"/>
</dbReference>
<organism evidence="2 3">
    <name type="scientific">Teichococcus oryzae</name>
    <dbReference type="NCBI Taxonomy" id="1608942"/>
    <lineage>
        <taxon>Bacteria</taxon>
        <taxon>Pseudomonadati</taxon>
        <taxon>Pseudomonadota</taxon>
        <taxon>Alphaproteobacteria</taxon>
        <taxon>Acetobacterales</taxon>
        <taxon>Roseomonadaceae</taxon>
        <taxon>Roseomonas</taxon>
    </lineage>
</organism>
<dbReference type="GO" id="GO:0016757">
    <property type="term" value="F:glycosyltransferase activity"/>
    <property type="evidence" value="ECO:0007669"/>
    <property type="project" value="InterPro"/>
</dbReference>